<reference evidence="3 4" key="1">
    <citation type="submission" date="2017-10" db="EMBL/GenBank/DDBJ databases">
        <title>Novel microbial diversity and functional potential in the marine mammal oral microbiome.</title>
        <authorList>
            <person name="Dudek N.K."/>
            <person name="Sun C.L."/>
            <person name="Burstein D."/>
            <person name="Kantor R.S."/>
            <person name="Aliaga Goltsman D.S."/>
            <person name="Bik E.M."/>
            <person name="Thomas B.C."/>
            <person name="Banfield J.F."/>
            <person name="Relman D.A."/>
        </authorList>
    </citation>
    <scope>NUCLEOTIDE SEQUENCE [LARGE SCALE GENOMIC DNA]</scope>
    <source>
        <strain evidence="3">DOLJORAL78_47_16</strain>
    </source>
</reference>
<dbReference type="SMART" id="SM00471">
    <property type="entry name" value="HDc"/>
    <property type="match status" value="1"/>
</dbReference>
<dbReference type="SUPFAM" id="SSF109604">
    <property type="entry name" value="HD-domain/PDEase-like"/>
    <property type="match status" value="1"/>
</dbReference>
<dbReference type="CDD" id="cd00077">
    <property type="entry name" value="HDc"/>
    <property type="match status" value="1"/>
</dbReference>
<gene>
    <name evidence="3" type="ORF">CSA56_09060</name>
</gene>
<dbReference type="Pfam" id="PF13487">
    <property type="entry name" value="HD_5"/>
    <property type="match status" value="1"/>
</dbReference>
<evidence type="ECO:0000313" key="4">
    <source>
        <dbReference type="Proteomes" id="UP000230821"/>
    </source>
</evidence>
<sequence>MKDYEMFQNIPLFSCLNTREIEILAEISEERSYPKDTVILHEGEKTTALYIVKKGNARAVSTDQHGSKVVYNDIRQGDYFGEMSFIDQEPRSVTVVTTEATELLIVPREPFKKILSANPETSFTLMNGLSRNLRKATRYIEDLIFVVAHQELHDAHLDTLKRLVFAAEYKDEQTGDHIARVSRYSGFIAEELGLPEQNVQDIAHAAPMHDIGKIGIPEHILLKPGKLTEDEYAVMKTHTIIGAKILSNPQSNLLKCAQQVALSHHERFDGNGYPYGLSGEDIPLGARIVGLADTFDALVSSRPYKYPHSAEIALSLIKQERGKHFDPVIVDAFLANIEKILLLKEELRSYHNASHIDLIWNDR</sequence>
<dbReference type="Pfam" id="PF00027">
    <property type="entry name" value="cNMP_binding"/>
    <property type="match status" value="1"/>
</dbReference>
<organism evidence="3 4">
    <name type="scientific">candidate division KSB3 bacterium</name>
    <dbReference type="NCBI Taxonomy" id="2044937"/>
    <lineage>
        <taxon>Bacteria</taxon>
        <taxon>candidate division KSB3</taxon>
    </lineage>
</organism>
<dbReference type="Gene3D" id="1.10.3210.10">
    <property type="entry name" value="Hypothetical protein af1432"/>
    <property type="match status" value="1"/>
</dbReference>
<dbReference type="InterPro" id="IPR003607">
    <property type="entry name" value="HD/PDEase_dom"/>
</dbReference>
<dbReference type="InterPro" id="IPR052020">
    <property type="entry name" value="Cyclic_di-GMP/3'3'-cGAMP_PDE"/>
</dbReference>
<feature type="domain" description="HD-GYP" evidence="2">
    <location>
        <begin position="152"/>
        <end position="349"/>
    </location>
</feature>
<dbReference type="InterPro" id="IPR014710">
    <property type="entry name" value="RmlC-like_jellyroll"/>
</dbReference>
<evidence type="ECO:0000259" key="1">
    <source>
        <dbReference type="PROSITE" id="PS50042"/>
    </source>
</evidence>
<evidence type="ECO:0000259" key="2">
    <source>
        <dbReference type="PROSITE" id="PS51832"/>
    </source>
</evidence>
<accession>A0A2G6KEI9</accession>
<dbReference type="Gene3D" id="2.60.120.10">
    <property type="entry name" value="Jelly Rolls"/>
    <property type="match status" value="1"/>
</dbReference>
<dbReference type="EMBL" id="PDSK01000092">
    <property type="protein sequence ID" value="PIE34055.1"/>
    <property type="molecule type" value="Genomic_DNA"/>
</dbReference>
<dbReference type="InterPro" id="IPR000595">
    <property type="entry name" value="cNMP-bd_dom"/>
</dbReference>
<dbReference type="InterPro" id="IPR018490">
    <property type="entry name" value="cNMP-bd_dom_sf"/>
</dbReference>
<dbReference type="CDD" id="cd00038">
    <property type="entry name" value="CAP_ED"/>
    <property type="match status" value="1"/>
</dbReference>
<dbReference type="PROSITE" id="PS50042">
    <property type="entry name" value="CNMP_BINDING_3"/>
    <property type="match status" value="1"/>
</dbReference>
<dbReference type="AlphaFoldDB" id="A0A2G6KEI9"/>
<dbReference type="SUPFAM" id="SSF51206">
    <property type="entry name" value="cAMP-binding domain-like"/>
    <property type="match status" value="1"/>
</dbReference>
<evidence type="ECO:0000313" key="3">
    <source>
        <dbReference type="EMBL" id="PIE34055.1"/>
    </source>
</evidence>
<feature type="domain" description="Cyclic nucleotide-binding" evidence="1">
    <location>
        <begin position="12"/>
        <end position="132"/>
    </location>
</feature>
<dbReference type="SMART" id="SM00100">
    <property type="entry name" value="cNMP"/>
    <property type="match status" value="1"/>
</dbReference>
<name>A0A2G6KEI9_9BACT</name>
<dbReference type="InterPro" id="IPR037522">
    <property type="entry name" value="HD_GYP_dom"/>
</dbReference>
<proteinExistence type="predicted"/>
<dbReference type="PANTHER" id="PTHR45228">
    <property type="entry name" value="CYCLIC DI-GMP PHOSPHODIESTERASE TM_0186-RELATED"/>
    <property type="match status" value="1"/>
</dbReference>
<protein>
    <submittedName>
        <fullName evidence="3">Uncharacterized protein</fullName>
    </submittedName>
</protein>
<dbReference type="Proteomes" id="UP000230821">
    <property type="component" value="Unassembled WGS sequence"/>
</dbReference>
<dbReference type="PROSITE" id="PS51832">
    <property type="entry name" value="HD_GYP"/>
    <property type="match status" value="1"/>
</dbReference>
<comment type="caution">
    <text evidence="3">The sequence shown here is derived from an EMBL/GenBank/DDBJ whole genome shotgun (WGS) entry which is preliminary data.</text>
</comment>